<feature type="transmembrane region" description="Helical" evidence="1">
    <location>
        <begin position="307"/>
        <end position="326"/>
    </location>
</feature>
<proteinExistence type="predicted"/>
<feature type="transmembrane region" description="Helical" evidence="1">
    <location>
        <begin position="385"/>
        <end position="409"/>
    </location>
</feature>
<organism evidence="2 3">
    <name type="scientific">Bifidobacterium adolescentis</name>
    <dbReference type="NCBI Taxonomy" id="1680"/>
    <lineage>
        <taxon>Bacteria</taxon>
        <taxon>Bacillati</taxon>
        <taxon>Actinomycetota</taxon>
        <taxon>Actinomycetes</taxon>
        <taxon>Bifidobacteriales</taxon>
        <taxon>Bifidobacteriaceae</taxon>
        <taxon>Bifidobacterium</taxon>
    </lineage>
</organism>
<feature type="transmembrane region" description="Helical" evidence="1">
    <location>
        <begin position="187"/>
        <end position="209"/>
    </location>
</feature>
<dbReference type="InterPro" id="IPR018674">
    <property type="entry name" value="DUF2142_membrane"/>
</dbReference>
<feature type="transmembrane region" description="Helical" evidence="1">
    <location>
        <begin position="429"/>
        <end position="448"/>
    </location>
</feature>
<keyword evidence="1" id="KW-0812">Transmembrane</keyword>
<keyword evidence="1" id="KW-0472">Membrane</keyword>
<evidence type="ECO:0000313" key="3">
    <source>
        <dbReference type="Proteomes" id="UP000285262"/>
    </source>
</evidence>
<comment type="caution">
    <text evidence="2">The sequence shown here is derived from an EMBL/GenBank/DDBJ whole genome shotgun (WGS) entry which is preliminary data.</text>
</comment>
<reference evidence="2 3" key="1">
    <citation type="submission" date="2018-08" db="EMBL/GenBank/DDBJ databases">
        <title>A genome reference for cultivated species of the human gut microbiota.</title>
        <authorList>
            <person name="Zou Y."/>
            <person name="Xue W."/>
            <person name="Luo G."/>
        </authorList>
    </citation>
    <scope>NUCLEOTIDE SEQUENCE [LARGE SCALE GENOMIC DNA]</scope>
    <source>
        <strain evidence="2 3">AF45-19</strain>
    </source>
</reference>
<dbReference type="Pfam" id="PF09913">
    <property type="entry name" value="DUF2142"/>
    <property type="match status" value="1"/>
</dbReference>
<dbReference type="EMBL" id="QRNG01000019">
    <property type="protein sequence ID" value="RHK24228.1"/>
    <property type="molecule type" value="Genomic_DNA"/>
</dbReference>
<sequence>MKGKKIFRCMPVLVALCVLLEGMFFMTITKPGHVPDIWTHVYRIDSILNGDVIARPVTSRSMLHNTETGVVGGAVDRSWMQYSLDQYDGYDPGIVIPESIANNKASATVDLPFNNTATNSPIVYAPQLLGFAVGRLFNLRSGTTYRLAEICMIAVYALLMYCAVMTLPKWRIPVGLLLCVPQMLRLASFSISADSLTQAVMILFSCLLFRGIIGKRSQRGAVALAVTSVLLAMCKFVYMPLVLLVIPLMFDRVSGRWRVNRGRAVPLLIGVVASGIWTIFWLGVNAWYTNCPMLVSYKQMSERKHALLTDPVAMLDAVKNIAWAIMHAQSNMNNRTDSIMIAACWLAIVVSVVVLAVTSVVNACTKSRRKNPVRTANGSINACGVLSLPYAWLIAVVCIGDILLIYLALWLQYDADGLIGVDGMQFRYFLPYALLFAFVMLESGRRLLKQ</sequence>
<accession>A0A415FMU9</accession>
<evidence type="ECO:0000256" key="1">
    <source>
        <dbReference type="SAM" id="Phobius"/>
    </source>
</evidence>
<dbReference type="AlphaFoldDB" id="A0A415FMU9"/>
<feature type="transmembrane region" description="Helical" evidence="1">
    <location>
        <begin position="150"/>
        <end position="167"/>
    </location>
</feature>
<dbReference type="Proteomes" id="UP000285262">
    <property type="component" value="Unassembled WGS sequence"/>
</dbReference>
<feature type="transmembrane region" description="Helical" evidence="1">
    <location>
        <begin position="121"/>
        <end position="138"/>
    </location>
</feature>
<evidence type="ECO:0000313" key="2">
    <source>
        <dbReference type="EMBL" id="RHK24228.1"/>
    </source>
</evidence>
<keyword evidence="1" id="KW-1133">Transmembrane helix</keyword>
<gene>
    <name evidence="2" type="ORF">DW072_08795</name>
</gene>
<feature type="transmembrane region" description="Helical" evidence="1">
    <location>
        <begin position="12"/>
        <end position="29"/>
    </location>
</feature>
<protein>
    <submittedName>
        <fullName evidence="2">DUF2142 domain-containing protein</fullName>
    </submittedName>
</protein>
<feature type="transmembrane region" description="Helical" evidence="1">
    <location>
        <begin position="266"/>
        <end position="287"/>
    </location>
</feature>
<feature type="transmembrane region" description="Helical" evidence="1">
    <location>
        <begin position="221"/>
        <end position="246"/>
    </location>
</feature>
<feature type="transmembrane region" description="Helical" evidence="1">
    <location>
        <begin position="338"/>
        <end position="364"/>
    </location>
</feature>
<name>A0A415FMU9_BIFAD</name>